<name>A0ABU4Q4K8_9GAMM</name>
<evidence type="ECO:0000259" key="1">
    <source>
        <dbReference type="PROSITE" id="PS50943"/>
    </source>
</evidence>
<feature type="domain" description="HTH cro/C1-type" evidence="1">
    <location>
        <begin position="4"/>
        <end position="58"/>
    </location>
</feature>
<dbReference type="CDD" id="cd00093">
    <property type="entry name" value="HTH_XRE"/>
    <property type="match status" value="1"/>
</dbReference>
<gene>
    <name evidence="2" type="ORF">SIM71_20275</name>
</gene>
<dbReference type="Gene3D" id="1.10.260.40">
    <property type="entry name" value="lambda repressor-like DNA-binding domains"/>
    <property type="match status" value="1"/>
</dbReference>
<comment type="caution">
    <text evidence="2">The sequence shown here is derived from an EMBL/GenBank/DDBJ whole genome shotgun (WGS) entry which is preliminary data.</text>
</comment>
<dbReference type="SMART" id="SM00530">
    <property type="entry name" value="HTH_XRE"/>
    <property type="match status" value="1"/>
</dbReference>
<proteinExistence type="predicted"/>
<dbReference type="Pfam" id="PF13560">
    <property type="entry name" value="HTH_31"/>
    <property type="match status" value="1"/>
</dbReference>
<dbReference type="SUPFAM" id="SSF47413">
    <property type="entry name" value="lambda repressor-like DNA-binding domains"/>
    <property type="match status" value="1"/>
</dbReference>
<protein>
    <submittedName>
        <fullName evidence="2">Helix-turn-helix transcriptional regulator</fullName>
    </submittedName>
</protein>
<reference evidence="2 3" key="1">
    <citation type="submission" date="2023-11" db="EMBL/GenBank/DDBJ databases">
        <title>MicrobeMod: A computational toolkit for identifying prokaryotic methylation and restriction-modification with nanopore sequencing.</title>
        <authorList>
            <person name="Crits-Christoph A."/>
            <person name="Kang S.C."/>
            <person name="Lee H."/>
            <person name="Ostrov N."/>
        </authorList>
    </citation>
    <scope>NUCLEOTIDE SEQUENCE [LARGE SCALE GENOMIC DNA]</scope>
    <source>
        <strain evidence="2 3">ATCC BAA-571</strain>
    </source>
</reference>
<evidence type="ECO:0000313" key="3">
    <source>
        <dbReference type="Proteomes" id="UP001278050"/>
    </source>
</evidence>
<dbReference type="EMBL" id="JAWXXP010000001">
    <property type="protein sequence ID" value="MDX5994403.1"/>
    <property type="molecule type" value="Genomic_DNA"/>
</dbReference>
<evidence type="ECO:0000313" key="2">
    <source>
        <dbReference type="EMBL" id="MDX5994403.1"/>
    </source>
</evidence>
<dbReference type="InterPro" id="IPR010982">
    <property type="entry name" value="Lambda_DNA-bd_dom_sf"/>
</dbReference>
<organism evidence="2 3">
    <name type="scientific">Ectopseudomonas alcaliphila</name>
    <dbReference type="NCBI Taxonomy" id="101564"/>
    <lineage>
        <taxon>Bacteria</taxon>
        <taxon>Pseudomonadati</taxon>
        <taxon>Pseudomonadota</taxon>
        <taxon>Gammaproteobacteria</taxon>
        <taxon>Pseudomonadales</taxon>
        <taxon>Pseudomonadaceae</taxon>
        <taxon>Ectopseudomonas</taxon>
    </lineage>
</organism>
<sequence>MNRISEIRRAAGISQLALVDQLRWSQGRVSNYESGRRVPGLAECRAIVRALNALGADCSLDDVFPPEPEQVPAAA</sequence>
<dbReference type="InterPro" id="IPR001387">
    <property type="entry name" value="Cro/C1-type_HTH"/>
</dbReference>
<accession>A0ABU4Q4K8</accession>
<dbReference type="PROSITE" id="PS50943">
    <property type="entry name" value="HTH_CROC1"/>
    <property type="match status" value="1"/>
</dbReference>
<dbReference type="RefSeq" id="WP_084331669.1">
    <property type="nucleotide sequence ID" value="NZ_CBCSET010000002.1"/>
</dbReference>
<dbReference type="Proteomes" id="UP001278050">
    <property type="component" value="Unassembled WGS sequence"/>
</dbReference>
<keyword evidence="3" id="KW-1185">Reference proteome</keyword>